<dbReference type="PANTHER" id="PTHR33336">
    <property type="entry name" value="QUINOL MONOOXYGENASE YGIN-RELATED"/>
    <property type="match status" value="1"/>
</dbReference>
<evidence type="ECO:0000256" key="1">
    <source>
        <dbReference type="SAM" id="MobiDB-lite"/>
    </source>
</evidence>
<dbReference type="InterPro" id="IPR007138">
    <property type="entry name" value="ABM_dom"/>
</dbReference>
<feature type="region of interest" description="Disordered" evidence="1">
    <location>
        <begin position="87"/>
        <end position="106"/>
    </location>
</feature>
<dbReference type="PANTHER" id="PTHR33336:SF3">
    <property type="entry name" value="ABM DOMAIN-CONTAINING PROTEIN"/>
    <property type="match status" value="1"/>
</dbReference>
<dbReference type="Proteomes" id="UP000470470">
    <property type="component" value="Unassembled WGS sequence"/>
</dbReference>
<dbReference type="Gene3D" id="3.30.70.100">
    <property type="match status" value="1"/>
</dbReference>
<evidence type="ECO:0000313" key="4">
    <source>
        <dbReference type="Proteomes" id="UP000470470"/>
    </source>
</evidence>
<reference evidence="3 4" key="1">
    <citation type="submission" date="2020-02" db="EMBL/GenBank/DDBJ databases">
        <title>The whole genome sequence of CPCC 205119.</title>
        <authorList>
            <person name="Jiang Z."/>
        </authorList>
    </citation>
    <scope>NUCLEOTIDE SEQUENCE [LARGE SCALE GENOMIC DNA]</scope>
    <source>
        <strain evidence="3 4">CPCC 205119</strain>
    </source>
</reference>
<protein>
    <submittedName>
        <fullName evidence="3">Antibiotic biosynthesis monooxygenase</fullName>
    </submittedName>
</protein>
<dbReference type="SUPFAM" id="SSF54909">
    <property type="entry name" value="Dimeric alpha+beta barrel"/>
    <property type="match status" value="1"/>
</dbReference>
<sequence>MDFAPADRDAALAAFAEVVAESRREPGCVDYAFSPDALVPGRVRVFEHWSGEAALAAHLALPHVARLRASIAGLTRTGRQLARHTVVASAPMGGAAAPRSTEESPA</sequence>
<keyword evidence="3" id="KW-0503">Monooxygenase</keyword>
<evidence type="ECO:0000313" key="3">
    <source>
        <dbReference type="EMBL" id="NEL55443.1"/>
    </source>
</evidence>
<accession>A0A7K3WIV3</accession>
<dbReference type="GO" id="GO:0004497">
    <property type="term" value="F:monooxygenase activity"/>
    <property type="evidence" value="ECO:0007669"/>
    <property type="project" value="UniProtKB-KW"/>
</dbReference>
<evidence type="ECO:0000259" key="2">
    <source>
        <dbReference type="PROSITE" id="PS51725"/>
    </source>
</evidence>
<dbReference type="GO" id="GO:0005829">
    <property type="term" value="C:cytosol"/>
    <property type="evidence" value="ECO:0007669"/>
    <property type="project" value="TreeGrafter"/>
</dbReference>
<keyword evidence="4" id="KW-1185">Reference proteome</keyword>
<comment type="caution">
    <text evidence="3">The sequence shown here is derived from an EMBL/GenBank/DDBJ whole genome shotgun (WGS) entry which is preliminary data.</text>
</comment>
<keyword evidence="3" id="KW-0560">Oxidoreductase</keyword>
<dbReference type="InterPro" id="IPR050744">
    <property type="entry name" value="AI-2_Isomerase_LsrG"/>
</dbReference>
<organism evidence="3 4">
    <name type="scientific">Goekera deserti</name>
    <dbReference type="NCBI Taxonomy" id="2497753"/>
    <lineage>
        <taxon>Bacteria</taxon>
        <taxon>Bacillati</taxon>
        <taxon>Actinomycetota</taxon>
        <taxon>Actinomycetes</taxon>
        <taxon>Geodermatophilales</taxon>
        <taxon>Geodermatophilaceae</taxon>
        <taxon>Goekera</taxon>
    </lineage>
</organism>
<dbReference type="InterPro" id="IPR011008">
    <property type="entry name" value="Dimeric_a/b-barrel"/>
</dbReference>
<dbReference type="AlphaFoldDB" id="A0A7K3WIV3"/>
<name>A0A7K3WIV3_9ACTN</name>
<feature type="domain" description="ABM" evidence="2">
    <location>
        <begin position="1"/>
        <end position="86"/>
    </location>
</feature>
<dbReference type="Pfam" id="PF03992">
    <property type="entry name" value="ABM"/>
    <property type="match status" value="1"/>
</dbReference>
<dbReference type="PROSITE" id="PS51725">
    <property type="entry name" value="ABM"/>
    <property type="match status" value="1"/>
</dbReference>
<dbReference type="EMBL" id="JAAGWK010000022">
    <property type="protein sequence ID" value="NEL55443.1"/>
    <property type="molecule type" value="Genomic_DNA"/>
</dbReference>
<proteinExistence type="predicted"/>
<gene>
    <name evidence="3" type="ORF">G1H19_15750</name>
</gene>